<proteinExistence type="predicted"/>
<reference evidence="2" key="1">
    <citation type="journal article" date="2022" name="Int. J. Mol. Sci.">
        <title>Draft Genome of Tanacetum Coccineum: Genomic Comparison of Closely Related Tanacetum-Family Plants.</title>
        <authorList>
            <person name="Yamashiro T."/>
            <person name="Shiraishi A."/>
            <person name="Nakayama K."/>
            <person name="Satake H."/>
        </authorList>
    </citation>
    <scope>NUCLEOTIDE SEQUENCE</scope>
</reference>
<gene>
    <name evidence="2" type="ORF">Tco_0726401</name>
</gene>
<reference evidence="2" key="2">
    <citation type="submission" date="2022-01" db="EMBL/GenBank/DDBJ databases">
        <authorList>
            <person name="Yamashiro T."/>
            <person name="Shiraishi A."/>
            <person name="Satake H."/>
            <person name="Nakayama K."/>
        </authorList>
    </citation>
    <scope>NUCLEOTIDE SEQUENCE</scope>
</reference>
<keyword evidence="3" id="KW-1185">Reference proteome</keyword>
<comment type="caution">
    <text evidence="2">The sequence shown here is derived from an EMBL/GenBank/DDBJ whole genome shotgun (WGS) entry which is preliminary data.</text>
</comment>
<evidence type="ECO:0000313" key="2">
    <source>
        <dbReference type="EMBL" id="GJS76520.1"/>
    </source>
</evidence>
<evidence type="ECO:0000256" key="1">
    <source>
        <dbReference type="SAM" id="MobiDB-lite"/>
    </source>
</evidence>
<feature type="region of interest" description="Disordered" evidence="1">
    <location>
        <begin position="239"/>
        <end position="262"/>
    </location>
</feature>
<dbReference type="EMBL" id="BQNB010010381">
    <property type="protein sequence ID" value="GJS76520.1"/>
    <property type="molecule type" value="Genomic_DNA"/>
</dbReference>
<protein>
    <submittedName>
        <fullName evidence="2">Uncharacterized protein</fullName>
    </submittedName>
</protein>
<feature type="compositionally biased region" description="Basic and acidic residues" evidence="1">
    <location>
        <begin position="239"/>
        <end position="250"/>
    </location>
</feature>
<evidence type="ECO:0000313" key="3">
    <source>
        <dbReference type="Proteomes" id="UP001151760"/>
    </source>
</evidence>
<dbReference type="Proteomes" id="UP001151760">
    <property type="component" value="Unassembled WGS sequence"/>
</dbReference>
<organism evidence="2 3">
    <name type="scientific">Tanacetum coccineum</name>
    <dbReference type="NCBI Taxonomy" id="301880"/>
    <lineage>
        <taxon>Eukaryota</taxon>
        <taxon>Viridiplantae</taxon>
        <taxon>Streptophyta</taxon>
        <taxon>Embryophyta</taxon>
        <taxon>Tracheophyta</taxon>
        <taxon>Spermatophyta</taxon>
        <taxon>Magnoliopsida</taxon>
        <taxon>eudicotyledons</taxon>
        <taxon>Gunneridae</taxon>
        <taxon>Pentapetalae</taxon>
        <taxon>asterids</taxon>
        <taxon>campanulids</taxon>
        <taxon>Asterales</taxon>
        <taxon>Asteraceae</taxon>
        <taxon>Asteroideae</taxon>
        <taxon>Anthemideae</taxon>
        <taxon>Anthemidinae</taxon>
        <taxon>Tanacetum</taxon>
    </lineage>
</organism>
<sequence length="286" mass="31702">MSPPLPNLLCPTTHAIRLQSCYDPLLAIHPLTNLATIDQRHHQSGTPPLLPIPLPTSSLPLLLPYTDNKRIEDPYEITEEIPATDVAKLGQRNIICPLTVRQREYILRFYGRLDMQQDDQLCDAIALVGLVHSMDASDIAYSEAQLAEALTLLRTLQTQMAALQSQQTPTRDPAYPDVPEEAGRNLMGIIFSYDLKKMAPTRRTIRASPATITTTTLVTNAQLKALIDQGVSNTLAACDADRSQNGDDSHNSGTGSRRTEQTARECTYTDFLKFQPMNFKGTEELV</sequence>
<accession>A0ABQ4YGD0</accession>
<name>A0ABQ4YGD0_9ASTR</name>